<keyword evidence="3" id="KW-1185">Reference proteome</keyword>
<dbReference type="Proteomes" id="UP000612282">
    <property type="component" value="Unassembled WGS sequence"/>
</dbReference>
<gene>
    <name evidence="2" type="ORF">Aco03nite_066310</name>
</gene>
<reference evidence="2 3" key="1">
    <citation type="submission" date="2021-01" db="EMBL/GenBank/DDBJ databases">
        <title>Whole genome shotgun sequence of Actinoplanes couchii NBRC 106145.</title>
        <authorList>
            <person name="Komaki H."/>
            <person name="Tamura T."/>
        </authorList>
    </citation>
    <scope>NUCLEOTIDE SEQUENCE [LARGE SCALE GENOMIC DNA]</scope>
    <source>
        <strain evidence="2 3">NBRC 106145</strain>
    </source>
</reference>
<evidence type="ECO:0000256" key="1">
    <source>
        <dbReference type="SAM" id="MobiDB-lite"/>
    </source>
</evidence>
<proteinExistence type="predicted"/>
<protein>
    <submittedName>
        <fullName evidence="2">Uncharacterized protein</fullName>
    </submittedName>
</protein>
<evidence type="ECO:0000313" key="3">
    <source>
        <dbReference type="Proteomes" id="UP000612282"/>
    </source>
</evidence>
<dbReference type="EMBL" id="BOMG01000082">
    <property type="protein sequence ID" value="GID58227.1"/>
    <property type="molecule type" value="Genomic_DNA"/>
</dbReference>
<feature type="region of interest" description="Disordered" evidence="1">
    <location>
        <begin position="1"/>
        <end position="37"/>
    </location>
</feature>
<name>A0ABQ3XIC2_9ACTN</name>
<organism evidence="2 3">
    <name type="scientific">Actinoplanes couchii</name>
    <dbReference type="NCBI Taxonomy" id="403638"/>
    <lineage>
        <taxon>Bacteria</taxon>
        <taxon>Bacillati</taxon>
        <taxon>Actinomycetota</taxon>
        <taxon>Actinomycetes</taxon>
        <taxon>Micromonosporales</taxon>
        <taxon>Micromonosporaceae</taxon>
        <taxon>Actinoplanes</taxon>
    </lineage>
</organism>
<evidence type="ECO:0000313" key="2">
    <source>
        <dbReference type="EMBL" id="GID58227.1"/>
    </source>
</evidence>
<accession>A0ABQ3XIC2</accession>
<comment type="caution">
    <text evidence="2">The sequence shown here is derived from an EMBL/GenBank/DDBJ whole genome shotgun (WGS) entry which is preliminary data.</text>
</comment>
<sequence length="104" mass="10875">MAVTTSAGARSSVTGVSDMAAPSTRGSGRDGIHPHRQFCAPHVPQQSGLLSFWCGLASTVEARLLTHRMHIPEARQDKNEAAFRNAPSVDLADQEAVAVAGPVG</sequence>
<feature type="compositionally biased region" description="Polar residues" evidence="1">
    <location>
        <begin position="1"/>
        <end position="15"/>
    </location>
</feature>